<comment type="caution">
    <text evidence="2">The sequence shown here is derived from an EMBL/GenBank/DDBJ whole genome shotgun (WGS) entry which is preliminary data.</text>
</comment>
<keyword evidence="2" id="KW-0413">Isomerase</keyword>
<proteinExistence type="predicted"/>
<dbReference type="EMBL" id="JAHXCT010000004">
    <property type="protein sequence ID" value="MBW4769457.1"/>
    <property type="molecule type" value="Genomic_DNA"/>
</dbReference>
<dbReference type="RefSeq" id="WP_219481351.1">
    <property type="nucleotide sequence ID" value="NZ_JAHXCT010000004.1"/>
</dbReference>
<dbReference type="PANTHER" id="PTHR42839">
    <property type="entry name" value="ISOCHORISMATE SYNTHASE ENTC"/>
    <property type="match status" value="1"/>
</dbReference>
<accession>A0ABS6YD43</accession>
<gene>
    <name evidence="2" type="ORF">KZO38_06735</name>
</gene>
<dbReference type="EC" id="5.4.4.2" evidence="2"/>
<evidence type="ECO:0000313" key="3">
    <source>
        <dbReference type="Proteomes" id="UP000788426"/>
    </source>
</evidence>
<dbReference type="Pfam" id="PF00425">
    <property type="entry name" value="Chorismate_bind"/>
    <property type="match status" value="1"/>
</dbReference>
<dbReference type="InterPro" id="IPR004561">
    <property type="entry name" value="IsoChor_synthase"/>
</dbReference>
<sequence>MIGYTWFKTPDSDCFHCVEQHKGSIKELYSFEQLASEEGFVIAPFSPTINCPIVVLRPDECSTHSFPTLESCELHLQQSQNEHQRNAYAEVFHKFHAALLNQQFSKLVLSRTEEHLLHITEEQTKQLFLHACARYPHLFVALINTPKTGIWLMATPETLIEQTEEGWQTMALAGTQKIEKECFSSLKAGESPYELAVVWQEKEQKEQQIVTDYIVDCLKKVDAKISVSKPHTVFSAELAHLRTDISFHLTNKAQLGKLLNSLHPTPAVCGLPQQEAKEFILKNEGYHRKYYSGFVGMMNVNNFKTHLFVTLRCLNIAQEHITFYAGGGLLAASEEENEWQETENKLRTMKDLFVEQ</sequence>
<reference evidence="2 3" key="1">
    <citation type="submission" date="2021-07" db="EMBL/GenBank/DDBJ databases">
        <title>Genomic diversity and antimicrobial resistance of Prevotella spp. isolated from chronic lung disease airways.</title>
        <authorList>
            <person name="Webb K.A."/>
            <person name="Olagoke O.S."/>
            <person name="Baird T."/>
            <person name="Neill J."/>
            <person name="Pham A."/>
            <person name="Wells T.J."/>
            <person name="Ramsay K.A."/>
            <person name="Bell S.C."/>
            <person name="Sarovich D.S."/>
            <person name="Price E.P."/>
        </authorList>
    </citation>
    <scope>NUCLEOTIDE SEQUENCE [LARGE SCALE GENOMIC DNA]</scope>
    <source>
        <strain evidence="2 3">SCHI0011.S.12</strain>
    </source>
</reference>
<organism evidence="2 3">
    <name type="scientific">Hoylesella nanceiensis</name>
    <dbReference type="NCBI Taxonomy" id="425941"/>
    <lineage>
        <taxon>Bacteria</taxon>
        <taxon>Pseudomonadati</taxon>
        <taxon>Bacteroidota</taxon>
        <taxon>Bacteroidia</taxon>
        <taxon>Bacteroidales</taxon>
        <taxon>Prevotellaceae</taxon>
        <taxon>Hoylesella</taxon>
    </lineage>
</organism>
<dbReference type="NCBIfam" id="TIGR00543">
    <property type="entry name" value="isochor_syn"/>
    <property type="match status" value="1"/>
</dbReference>
<keyword evidence="3" id="KW-1185">Reference proteome</keyword>
<protein>
    <submittedName>
        <fullName evidence="2">Isochorismate synthase</fullName>
        <ecNumber evidence="2">5.4.4.2</ecNumber>
    </submittedName>
</protein>
<dbReference type="InterPro" id="IPR015890">
    <property type="entry name" value="Chorismate_C"/>
</dbReference>
<name>A0ABS6YD43_9BACT</name>
<evidence type="ECO:0000259" key="1">
    <source>
        <dbReference type="Pfam" id="PF00425"/>
    </source>
</evidence>
<dbReference type="PANTHER" id="PTHR42839:SF2">
    <property type="entry name" value="ISOCHORISMATE SYNTHASE ENTC"/>
    <property type="match status" value="1"/>
</dbReference>
<dbReference type="Proteomes" id="UP000788426">
    <property type="component" value="Unassembled WGS sequence"/>
</dbReference>
<evidence type="ECO:0000313" key="2">
    <source>
        <dbReference type="EMBL" id="MBW4769457.1"/>
    </source>
</evidence>
<dbReference type="GO" id="GO:0008909">
    <property type="term" value="F:isochorismate synthase activity"/>
    <property type="evidence" value="ECO:0007669"/>
    <property type="project" value="UniProtKB-EC"/>
</dbReference>
<feature type="domain" description="Chorismate-utilising enzyme C-terminal" evidence="1">
    <location>
        <begin position="85"/>
        <end position="345"/>
    </location>
</feature>